<evidence type="ECO:0000313" key="2">
    <source>
        <dbReference type="Proteomes" id="UP000195062"/>
    </source>
</evidence>
<proteinExistence type="predicted"/>
<dbReference type="GeneID" id="92946887"/>
<dbReference type="RefSeq" id="WP_153259845.1">
    <property type="nucleotide sequence ID" value="NZ_CP033724.1"/>
</dbReference>
<dbReference type="EMBL" id="MDHH01000008">
    <property type="protein sequence ID" value="OUE00492.1"/>
    <property type="molecule type" value="Genomic_DNA"/>
</dbReference>
<dbReference type="AlphaFoldDB" id="A0A1Y3FDB5"/>
<gene>
    <name evidence="1" type="ORF">CMMCAS07_19005</name>
</gene>
<keyword evidence="2" id="KW-1185">Reference proteome</keyword>
<accession>A0A1Y3FDB5</accession>
<dbReference type="Proteomes" id="UP000195062">
    <property type="component" value="Unassembled WGS sequence"/>
</dbReference>
<sequence length="46" mass="5029">MPHLHAAHADRVRPLLDSSHVLALSFWRAMPAALSLPTIGRDATMP</sequence>
<evidence type="ECO:0000313" key="1">
    <source>
        <dbReference type="EMBL" id="OUE00492.1"/>
    </source>
</evidence>
<organism evidence="1 2">
    <name type="scientific">Clavibacter michiganensis subsp. michiganensis</name>
    <dbReference type="NCBI Taxonomy" id="33013"/>
    <lineage>
        <taxon>Bacteria</taxon>
        <taxon>Bacillati</taxon>
        <taxon>Actinomycetota</taxon>
        <taxon>Actinomycetes</taxon>
        <taxon>Micrococcales</taxon>
        <taxon>Microbacteriaceae</taxon>
        <taxon>Clavibacter</taxon>
    </lineage>
</organism>
<protein>
    <submittedName>
        <fullName evidence="1">Uncharacterized protein</fullName>
    </submittedName>
</protein>
<name>A0A1Y3FDB5_CLAMM</name>
<comment type="caution">
    <text evidence="1">The sequence shown here is derived from an EMBL/GenBank/DDBJ whole genome shotgun (WGS) entry which is preliminary data.</text>
</comment>
<reference evidence="1 2" key="1">
    <citation type="submission" date="2016-08" db="EMBL/GenBank/DDBJ databases">
        <title>Genome sequence of Clavibacter michiganensis subsp. michiganensis strain CASJ007.</title>
        <authorList>
            <person name="Thapa S.P."/>
            <person name="Coaker G."/>
        </authorList>
    </citation>
    <scope>NUCLEOTIDE SEQUENCE [LARGE SCALE GENOMIC DNA]</scope>
    <source>
        <strain evidence="1">CASJ007</strain>
    </source>
</reference>